<dbReference type="Gene3D" id="3.40.50.1980">
    <property type="entry name" value="Nitrogenase molybdenum iron protein domain"/>
    <property type="match status" value="2"/>
</dbReference>
<keyword evidence="3" id="KW-1185">Reference proteome</keyword>
<comment type="caution">
    <text evidence="2">The sequence shown here is derived from an EMBL/GenBank/DDBJ whole genome shotgun (WGS) entry which is preliminary data.</text>
</comment>
<gene>
    <name evidence="2" type="ORF">HW270_05850</name>
</gene>
<evidence type="ECO:0000313" key="2">
    <source>
        <dbReference type="EMBL" id="NWO23585.1"/>
    </source>
</evidence>
<dbReference type="InterPro" id="IPR000510">
    <property type="entry name" value="Nase/OxRdtase_comp1"/>
</dbReference>
<sequence length="481" mass="52119">MKHVARVLSTYSADLFGVCSVLYELGGLVVMHDASGCNSTYNTHDEPRWYDMDSMIYISGLIENDVILGNDEKLICDVVEAANETHPKFIAISAALIPLFMSTDMKGIARIIEKRTGIPTFGFTTNAMDTYVLGGNMVYEELLDRFCPPPAKLEEGENSCASQESAAPGGSAASNVPIAPLVPAEMPAAPSASLSVNLLGITPLDFSVVGNVEALNKYFADRNIRVNCCMTMGCTLEEIARAHIADVNVVCSSLAISGAHVLHEKYGTPAVLGLPTGKSAGTELERLIRASAADDRSRILGTSALYDTLPYESHSRRFGAQYSLKKRAGSGTWIIGEAVNASGIRYALEHDLGVPDVHILCPTQLDAHVLRSGDVTVRDEADIEAVLNGAATVIADPIYRRILTKDENGKLPHFINMPHEAYSGRMYRSHIPVLIGEEFTDWLAEKLSGAEEFIAVNDIMKVNKPYKQNRKAQGADEALEL</sequence>
<dbReference type="PANTHER" id="PTHR42956">
    <property type="entry name" value="NITROGENASE IRON-MOLYBDENUM COFACTOR BIOSYNTHESIS PROTEIN NIFE"/>
    <property type="match status" value="1"/>
</dbReference>
<dbReference type="PANTHER" id="PTHR42956:SF1">
    <property type="entry name" value="NITROGENASE IRON-MOLYBDENUM COFACTOR BIOSYNTHESIS PROTEIN NIFE"/>
    <property type="match status" value="1"/>
</dbReference>
<evidence type="ECO:0000259" key="1">
    <source>
        <dbReference type="Pfam" id="PF00148"/>
    </source>
</evidence>
<evidence type="ECO:0000313" key="3">
    <source>
        <dbReference type="Proteomes" id="UP000526307"/>
    </source>
</evidence>
<dbReference type="SUPFAM" id="SSF53807">
    <property type="entry name" value="Helical backbone' metal receptor"/>
    <property type="match status" value="1"/>
</dbReference>
<accession>A0A7Y9B163</accession>
<feature type="domain" description="Nitrogenase/oxidoreductase component 1" evidence="1">
    <location>
        <begin position="29"/>
        <end position="283"/>
    </location>
</feature>
<dbReference type="Proteomes" id="UP000526307">
    <property type="component" value="Unassembled WGS sequence"/>
</dbReference>
<dbReference type="GO" id="GO:0016491">
    <property type="term" value="F:oxidoreductase activity"/>
    <property type="evidence" value="ECO:0007669"/>
    <property type="project" value="InterPro"/>
</dbReference>
<dbReference type="EMBL" id="JABXYR010000002">
    <property type="protein sequence ID" value="NWO23585.1"/>
    <property type="molecule type" value="Genomic_DNA"/>
</dbReference>
<dbReference type="InterPro" id="IPR049939">
    <property type="entry name" value="NifE-like"/>
</dbReference>
<dbReference type="Pfam" id="PF00148">
    <property type="entry name" value="Oxidored_nitro"/>
    <property type="match status" value="1"/>
</dbReference>
<protein>
    <recommendedName>
        <fullName evidence="1">Nitrogenase/oxidoreductase component 1 domain-containing protein</fullName>
    </recommendedName>
</protein>
<proteinExistence type="predicted"/>
<name>A0A7Y9B163_9FIRM</name>
<organism evidence="2 3">
    <name type="scientific">Mogibacterium timidum</name>
    <dbReference type="NCBI Taxonomy" id="35519"/>
    <lineage>
        <taxon>Bacteria</taxon>
        <taxon>Bacillati</taxon>
        <taxon>Bacillota</taxon>
        <taxon>Clostridia</taxon>
        <taxon>Peptostreptococcales</taxon>
        <taxon>Anaerovoracaceae</taxon>
        <taxon>Mogibacterium</taxon>
    </lineage>
</organism>
<dbReference type="AlphaFoldDB" id="A0A7Y9B163"/>
<reference evidence="2 3" key="1">
    <citation type="submission" date="2020-06" db="EMBL/GenBank/DDBJ databases">
        <title>Mogibacterium timidum strain W9173 genomic sequence.</title>
        <authorList>
            <person name="Wade W.G."/>
            <person name="Johnston C.D."/>
            <person name="Chen T."/>
            <person name="Dewhirst F.E."/>
        </authorList>
    </citation>
    <scope>NUCLEOTIDE SEQUENCE [LARGE SCALE GENOMIC DNA]</scope>
    <source>
        <strain evidence="2 3">W9173</strain>
    </source>
</reference>
<dbReference type="RefSeq" id="WP_178978602.1">
    <property type="nucleotide sequence ID" value="NZ_JABXYR010000002.1"/>
</dbReference>